<keyword evidence="10" id="KW-1185">Reference proteome</keyword>
<evidence type="ECO:0000313" key="10">
    <source>
        <dbReference type="Proteomes" id="UP000054359"/>
    </source>
</evidence>
<dbReference type="GO" id="GO:0003729">
    <property type="term" value="F:mRNA binding"/>
    <property type="evidence" value="ECO:0007669"/>
    <property type="project" value="TreeGrafter"/>
</dbReference>
<dbReference type="SMART" id="SM00088">
    <property type="entry name" value="PINT"/>
    <property type="match status" value="1"/>
</dbReference>
<evidence type="ECO:0000256" key="1">
    <source>
        <dbReference type="ARBA" id="ARBA00004496"/>
    </source>
</evidence>
<proteinExistence type="inferred from homology"/>
<dbReference type="Gene3D" id="4.10.860.10">
    <property type="entry name" value="UVR domain"/>
    <property type="match status" value="1"/>
</dbReference>
<evidence type="ECO:0000256" key="3">
    <source>
        <dbReference type="ARBA" id="ARBA00022540"/>
    </source>
</evidence>
<evidence type="ECO:0000259" key="8">
    <source>
        <dbReference type="PROSITE" id="PS50250"/>
    </source>
</evidence>
<feature type="non-terminal residue" evidence="9">
    <location>
        <position position="1176"/>
    </location>
</feature>
<reference evidence="9 10" key="1">
    <citation type="submission" date="2013-11" db="EMBL/GenBank/DDBJ databases">
        <title>Genome sequencing of Stegodyphus mimosarum.</title>
        <authorList>
            <person name="Bechsgaard J."/>
        </authorList>
    </citation>
    <scope>NUCLEOTIDE SEQUENCE [LARGE SCALE GENOMIC DNA]</scope>
</reference>
<dbReference type="EMBL" id="KK112377">
    <property type="protein sequence ID" value="KFM57471.1"/>
    <property type="molecule type" value="Genomic_DNA"/>
</dbReference>
<dbReference type="GO" id="GO:0001732">
    <property type="term" value="P:formation of cytoplasmic translation initiation complex"/>
    <property type="evidence" value="ECO:0007669"/>
    <property type="project" value="TreeGrafter"/>
</dbReference>
<comment type="subcellular location">
    <subcellularLocation>
        <location evidence="1">Cytoplasm</location>
    </subcellularLocation>
</comment>
<dbReference type="PANTHER" id="PTHR14005:SF0">
    <property type="entry name" value="EUKARYOTIC TRANSLATION INITIATION FACTOR 3 SUBUNIT A"/>
    <property type="match status" value="1"/>
</dbReference>
<dbReference type="GO" id="GO:0002188">
    <property type="term" value="P:translation reinitiation"/>
    <property type="evidence" value="ECO:0007669"/>
    <property type="project" value="TreeGrafter"/>
</dbReference>
<dbReference type="GO" id="GO:0003743">
    <property type="term" value="F:translation initiation factor activity"/>
    <property type="evidence" value="ECO:0007669"/>
    <property type="project" value="UniProtKB-KW"/>
</dbReference>
<dbReference type="Pfam" id="PF22591">
    <property type="entry name" value="eIF3a_PCI_TPR-like"/>
    <property type="match status" value="1"/>
</dbReference>
<dbReference type="PANTHER" id="PTHR14005">
    <property type="entry name" value="EUKARYOTIC TRANSLATION INITIATION FACTOR 3, THETA SUBUNIT"/>
    <property type="match status" value="1"/>
</dbReference>
<dbReference type="STRING" id="407821.A0A087SX82"/>
<dbReference type="GO" id="GO:0043614">
    <property type="term" value="C:multi-eIF complex"/>
    <property type="evidence" value="ECO:0007669"/>
    <property type="project" value="TreeGrafter"/>
</dbReference>
<feature type="region of interest" description="Disordered" evidence="7">
    <location>
        <begin position="953"/>
        <end position="1176"/>
    </location>
</feature>
<feature type="compositionally biased region" description="Basic and acidic residues" evidence="7">
    <location>
        <begin position="890"/>
        <end position="921"/>
    </location>
</feature>
<keyword evidence="6" id="KW-0175">Coiled coil</keyword>
<dbReference type="Proteomes" id="UP000054359">
    <property type="component" value="Unassembled WGS sequence"/>
</dbReference>
<dbReference type="OrthoDB" id="18884at2759"/>
<dbReference type="Pfam" id="PF01399">
    <property type="entry name" value="PCI"/>
    <property type="match status" value="1"/>
</dbReference>
<dbReference type="InterPro" id="IPR027512">
    <property type="entry name" value="EIF3A"/>
</dbReference>
<feature type="region of interest" description="Disordered" evidence="7">
    <location>
        <begin position="929"/>
        <end position="948"/>
    </location>
</feature>
<dbReference type="Gene3D" id="1.25.40.860">
    <property type="match status" value="2"/>
</dbReference>
<dbReference type="HAMAP" id="MF_03000">
    <property type="entry name" value="eIF3a"/>
    <property type="match status" value="1"/>
</dbReference>
<dbReference type="AlphaFoldDB" id="A0A087SX82"/>
<feature type="domain" description="PCI" evidence="8">
    <location>
        <begin position="315"/>
        <end position="498"/>
    </location>
</feature>
<keyword evidence="3 9" id="KW-0396">Initiation factor</keyword>
<evidence type="ECO:0000256" key="5">
    <source>
        <dbReference type="ARBA" id="ARBA00022917"/>
    </source>
</evidence>
<gene>
    <name evidence="9" type="ORF">X975_14553</name>
</gene>
<name>A0A087SX82_STEMI</name>
<feature type="compositionally biased region" description="Basic and acidic residues" evidence="7">
    <location>
        <begin position="965"/>
        <end position="1127"/>
    </location>
</feature>
<evidence type="ECO:0000256" key="6">
    <source>
        <dbReference type="SAM" id="Coils"/>
    </source>
</evidence>
<dbReference type="InterPro" id="IPR054711">
    <property type="entry name" value="eIF3a_PCI_TPR-like"/>
</dbReference>
<dbReference type="GO" id="GO:0071541">
    <property type="term" value="C:eukaryotic translation initiation factor 3 complex, eIF3m"/>
    <property type="evidence" value="ECO:0007669"/>
    <property type="project" value="TreeGrafter"/>
</dbReference>
<dbReference type="PROSITE" id="PS50250">
    <property type="entry name" value="PCI"/>
    <property type="match status" value="1"/>
</dbReference>
<feature type="compositionally biased region" description="Basic and acidic residues" evidence="7">
    <location>
        <begin position="862"/>
        <end position="882"/>
    </location>
</feature>
<keyword evidence="5" id="KW-0648">Protein biosynthesis</keyword>
<protein>
    <submittedName>
        <fullName evidence="9">Eukaryotic translation initiation factor 3 subunit A</fullName>
    </submittedName>
</protein>
<organism evidence="9 10">
    <name type="scientific">Stegodyphus mimosarum</name>
    <name type="common">African social velvet spider</name>
    <dbReference type="NCBI Taxonomy" id="407821"/>
    <lineage>
        <taxon>Eukaryota</taxon>
        <taxon>Metazoa</taxon>
        <taxon>Ecdysozoa</taxon>
        <taxon>Arthropoda</taxon>
        <taxon>Chelicerata</taxon>
        <taxon>Arachnida</taxon>
        <taxon>Araneae</taxon>
        <taxon>Araneomorphae</taxon>
        <taxon>Entelegynae</taxon>
        <taxon>Eresoidea</taxon>
        <taxon>Eresidae</taxon>
        <taxon>Stegodyphus</taxon>
    </lineage>
</organism>
<evidence type="ECO:0000256" key="2">
    <source>
        <dbReference type="ARBA" id="ARBA00022490"/>
    </source>
</evidence>
<feature type="compositionally biased region" description="Basic and acidic residues" evidence="7">
    <location>
        <begin position="798"/>
        <end position="819"/>
    </location>
</feature>
<dbReference type="OMA" id="EHITNKR"/>
<sequence length="1176" mass="141624">MPLYFQRPENALKRANEFIDVGKKQRALDALYDVIKSRKHRTWQKIHEPIMSKYLELCVELKKSHLAKEGLFQYRNICQQVNIKSLEDVVRGYLKLADEKTEAAREESQQAVVDIDDLDQVQTPENLLLSAVSSEDTQDRTDRVVLTPWVKFLWESYRQCLELLRNNSRVERLYHDIAQQAFRFCLNYNRKTEFRKLCDNLRAHLGHIHKHQNQQTSINLNNPDSQGMHLETRLVQLDSAIQMELWQEAYKAIEDIHGLMTLSKKAPNPRLMANYYQKLALVFWKSSNYLFHAAALFRLFYLSREQKKNITSEEILKMASRVVLATLAISMPPNRTEIDRLVETDENVIDKNHRLLSTLLGLPNPPSRALLIKDLVRFGIIQSAPIQLQDLYRWLETEFHPLKLCSRVQQSFDFLNKWEEFPELRQYIPSIQDITVVRLVKEISQVYQTIKFTRLLELAPFVQPFTLEYLIVEVSRRNDLQVRIDHRKECFHFGSELNVSQREEIIEGPHLQSMPSEQMRNQLVYIHSVLNKAVNYIQPDKMKLERKELCKEIVKAYTLTSSKDHMRILNRQQIIEERKEMLENLNYQKEAEERKLLEDKQQKLREAEKERMARETEERTKQRLLREQTELKRKVVMEKIEQLKKTEIGSRIFEGMDEEELEKLDPDDLLNKQVEQLDRERKELQSKLRKQERKVDHLERAKRIEEIPLLQKEYEEYQIKDREFWEQHEKERIKAIKEERALAVQYRDRLMRLKDDRDKFLERLKKARASVYQEKMAEFKKILDEERKKRLAERKQKRKEERRAEWLKEQEEKKQREIDEQLKREREEALAKLEEIEAKKRAKEREIDERLRREEAAIAAALERKREDEKSLSRGKDLEKPAPQKSFPNWRERELEKKQSWGPREDKHEKEKDADKDDESWDWRKRNDESRKLDDRDRMDEWKRRDKDSWRRDDIRPTSYQRAPFDGERDWRSVRSDDRDRRDPDRSDWRSGPDKFSSRNKDGERDSRRYGDRDRIEANLGSKDRISSIKDRDRQDTTDNRSDYTEKDRDRYGKRPDNSLDRRGRFGKDDTDGRDYNKGDDDRRDRYGDDRGDRPFRSERSSGGRFRDLGDRRGDDRNDWRSRRDDIPDSGTSWRDRDSRTLKDEDRSDKKGPREDGFKRDRASNLDDDGFVRVRR</sequence>
<evidence type="ECO:0000256" key="4">
    <source>
        <dbReference type="ARBA" id="ARBA00022884"/>
    </source>
</evidence>
<feature type="coiled-coil region" evidence="6">
    <location>
        <begin position="575"/>
        <end position="701"/>
    </location>
</feature>
<evidence type="ECO:0000313" key="9">
    <source>
        <dbReference type="EMBL" id="KFM57471.1"/>
    </source>
</evidence>
<feature type="compositionally biased region" description="Basic and acidic residues" evidence="7">
    <location>
        <begin position="1134"/>
        <end position="1165"/>
    </location>
</feature>
<dbReference type="InterPro" id="IPR000717">
    <property type="entry name" value="PCI_dom"/>
</dbReference>
<dbReference type="GO" id="GO:0071540">
    <property type="term" value="C:eukaryotic translation initiation factor 3 complex, eIF3e"/>
    <property type="evidence" value="ECO:0007669"/>
    <property type="project" value="TreeGrafter"/>
</dbReference>
<accession>A0A087SX82</accession>
<keyword evidence="2" id="KW-0963">Cytoplasm</keyword>
<feature type="region of interest" description="Disordered" evidence="7">
    <location>
        <begin position="862"/>
        <end position="921"/>
    </location>
</feature>
<feature type="region of interest" description="Disordered" evidence="7">
    <location>
        <begin position="793"/>
        <end position="819"/>
    </location>
</feature>
<keyword evidence="4" id="KW-0694">RNA-binding</keyword>
<evidence type="ECO:0000256" key="7">
    <source>
        <dbReference type="SAM" id="MobiDB-lite"/>
    </source>
</evidence>
<dbReference type="FunFam" id="4.10.860.10:FF:000001">
    <property type="entry name" value="Eukaryotic translation initiation factor 3 subunit A"/>
    <property type="match status" value="1"/>
</dbReference>